<keyword evidence="9" id="KW-1185">Reference proteome</keyword>
<feature type="compositionally biased region" description="Basic and acidic residues" evidence="5">
    <location>
        <begin position="1067"/>
        <end position="1077"/>
    </location>
</feature>
<protein>
    <recommendedName>
        <fullName evidence="7">Translocation and assembly module TamB C-terminal domain-containing protein</fullName>
    </recommendedName>
</protein>
<evidence type="ECO:0000256" key="2">
    <source>
        <dbReference type="ARBA" id="ARBA00022692"/>
    </source>
</evidence>
<name>S2LIF8_LITA3</name>
<evidence type="ECO:0000256" key="3">
    <source>
        <dbReference type="ARBA" id="ARBA00022989"/>
    </source>
</evidence>
<dbReference type="GO" id="GO:0097347">
    <property type="term" value="C:TAM protein secretion complex"/>
    <property type="evidence" value="ECO:0007669"/>
    <property type="project" value="TreeGrafter"/>
</dbReference>
<dbReference type="STRING" id="1121939.L861_03480"/>
<evidence type="ECO:0000256" key="4">
    <source>
        <dbReference type="ARBA" id="ARBA00023136"/>
    </source>
</evidence>
<keyword evidence="3 6" id="KW-1133">Transmembrane helix</keyword>
<dbReference type="eggNOG" id="COG2911">
    <property type="taxonomic scope" value="Bacteria"/>
</dbReference>
<evidence type="ECO:0000313" key="9">
    <source>
        <dbReference type="Proteomes" id="UP000014463"/>
    </source>
</evidence>
<dbReference type="PATRIC" id="fig|1121939.11.peg.653"/>
<feature type="transmembrane region" description="Helical" evidence="6">
    <location>
        <begin position="7"/>
        <end position="30"/>
    </location>
</feature>
<proteinExistence type="predicted"/>
<dbReference type="InterPro" id="IPR007452">
    <property type="entry name" value="TamB_C"/>
</dbReference>
<dbReference type="Pfam" id="PF04357">
    <property type="entry name" value="TamB"/>
    <property type="match status" value="1"/>
</dbReference>
<dbReference type="GO" id="GO:0005886">
    <property type="term" value="C:plasma membrane"/>
    <property type="evidence" value="ECO:0007669"/>
    <property type="project" value="InterPro"/>
</dbReference>
<reference evidence="8 9" key="1">
    <citation type="journal article" date="2013" name="Genome Announc.">
        <title>Draft genome sequence of the moderately halophilic gammaproteobacterium Halomonas anticariensis FP35.</title>
        <authorList>
            <person name="Tahrioui A."/>
            <person name="Quesada E."/>
            <person name="Llamas I."/>
        </authorList>
    </citation>
    <scope>NUCLEOTIDE SEQUENCE [LARGE SCALE GENOMIC DNA]</scope>
    <source>
        <strain evidence="9">DSM 16096 / CECT 5854 / LMG 22089 / FP35</strain>
    </source>
</reference>
<organism evidence="8 9">
    <name type="scientific">Litchfieldella anticariensis (strain DSM 16096 / CECT 5854 / CIP 108499 / LMG 22089 / FP35)</name>
    <name type="common">Halomonas anticariensis</name>
    <dbReference type="NCBI Taxonomy" id="1121939"/>
    <lineage>
        <taxon>Bacteria</taxon>
        <taxon>Pseudomonadati</taxon>
        <taxon>Pseudomonadota</taxon>
        <taxon>Gammaproteobacteria</taxon>
        <taxon>Oceanospirillales</taxon>
        <taxon>Halomonadaceae</taxon>
        <taxon>Litchfieldella</taxon>
    </lineage>
</organism>
<comment type="caution">
    <text evidence="8">The sequence shown here is derived from an EMBL/GenBank/DDBJ whole genome shotgun (WGS) entry which is preliminary data.</text>
</comment>
<feature type="region of interest" description="Disordered" evidence="5">
    <location>
        <begin position="1067"/>
        <end position="1086"/>
    </location>
</feature>
<evidence type="ECO:0000256" key="1">
    <source>
        <dbReference type="ARBA" id="ARBA00004167"/>
    </source>
</evidence>
<gene>
    <name evidence="8" type="ORF">L861_03480</name>
</gene>
<evidence type="ECO:0000313" key="8">
    <source>
        <dbReference type="EMBL" id="EPC04396.1"/>
    </source>
</evidence>
<keyword evidence="2 6" id="KW-0812">Transmembrane</keyword>
<evidence type="ECO:0000259" key="7">
    <source>
        <dbReference type="Pfam" id="PF04357"/>
    </source>
</evidence>
<evidence type="ECO:0000256" key="5">
    <source>
        <dbReference type="SAM" id="MobiDB-lite"/>
    </source>
</evidence>
<dbReference type="Proteomes" id="UP000014463">
    <property type="component" value="Unassembled WGS sequence"/>
</dbReference>
<dbReference type="PANTHER" id="PTHR36985:SF1">
    <property type="entry name" value="TRANSLOCATION AND ASSEMBLY MODULE SUBUNIT TAMB"/>
    <property type="match status" value="1"/>
</dbReference>
<comment type="subcellular location">
    <subcellularLocation>
        <location evidence="1">Membrane</location>
        <topology evidence="1">Single-pass membrane protein</topology>
    </subcellularLocation>
</comment>
<dbReference type="PANTHER" id="PTHR36985">
    <property type="entry name" value="TRANSLOCATION AND ASSEMBLY MODULE SUBUNIT TAMB"/>
    <property type="match status" value="1"/>
</dbReference>
<dbReference type="OrthoDB" id="5555605at2"/>
<accession>S2LIF8</accession>
<dbReference type="GO" id="GO:0009306">
    <property type="term" value="P:protein secretion"/>
    <property type="evidence" value="ECO:0007669"/>
    <property type="project" value="InterPro"/>
</dbReference>
<feature type="domain" description="Translocation and assembly module TamB C-terminal" evidence="7">
    <location>
        <begin position="970"/>
        <end position="1328"/>
    </location>
</feature>
<dbReference type="EMBL" id="ASTJ01000011">
    <property type="protein sequence ID" value="EPC04396.1"/>
    <property type="molecule type" value="Genomic_DNA"/>
</dbReference>
<evidence type="ECO:0000256" key="6">
    <source>
        <dbReference type="SAM" id="Phobius"/>
    </source>
</evidence>
<keyword evidence="4 6" id="KW-0472">Membrane</keyword>
<sequence>MVPIWALLRILILLPLWLLGLVIFILGLALSPWGTDILLEQGQARGWFQYESVEGAPLDRLELRGFRVDAGPASIALEHLVLDWAEDCVLSGRLCVDDLALQGVSIQVSRSEGTSEEDEETGDTAMQPGSFALPFPIEIRALSLVDVDIQLADGTRLQWEHFNTGARAEGDTLNLAPTRWQGGRLSLPLSPGARLALSASEQAEEEGTPSARQLTAESIDAAIAAQSPSPVMTESQEEREMLPLDQRDRLSLPEIHLPLAIEVPSLVVEDFRIAGPFEYGIERLALTLDARDQEVSIEPLSLSSIDADAELTAHVELRDDYPLEAHLTGTLMLPEIMPELAGERLELQASGNLADLSLDLETKGPVALALSAQLDALDPTLPFTATLRADELVWPLPGAAATTESDTPESATDPYRFRQLVARVEGDLQGYQAALSVQASGPEIPAAQLALTGSGDRHHFAWSPISLALERGSLISHGDVRWVDGLAIRAGLRLSNLDPALVTEAVKGRLSGTAELHFTQDFQGWRVAVPELAIRGQLQELPMELDARLTGNSDMQWQIEQFNFRQGDNRLNAQGRIGERLSLSGDLQAPALEALSPQLAGALRGDFNVAGTLEVPQMELDLQGEELRFAGNRLRRLTLAANMNGLDDPDLDVQLDIERLNAGGQRFTTVALALDGRLSSHRLTLDAQAGRGMPLSRVGLALEGSMNAERTRYSGRLAPLEVDSEHGDIRLDSPMTFVADIGTNRVRVQPFCLRRSQGGELCVDEPLEASATQGRAVLALRELPMALLDEMVPEDWELAGNSRADVTIGWRQGGTQWSVDAQLDSGLTLSGLDAYGQPWELPESSISLTAEANQARADANLEVTLSGAGRIRLEIAVDEPMTRGDISGRLVADDIRLAPYRTLVAGMEQLRGGISGDVAISGNMQTPLLNGDIRLSGLRARGGEVPVEVRNGELNVRLNGDRGTLDGFIAAEQGRLAISGDAAWPSSDDWEASINIDGQEDPLLAVLPAFGRLRLAPDLQIDIDPSLLRVRGRVEVPWARLKVGQVPTSATTPSSDEVIITQRDEMRARREAERAAEQGEAGAGEEAADTLANRGMAIDVRIDLVLGPDMQLEAYGLEAGLQGNLEVRQRSGPVQLFGDVNLIDGRFRAFGQDLLIRQGQIIFSGPADQPLLQFEAIRNPNATEDDVIAGLRVSGSAEAPNLQVFSEPAMEESRALSYLLRGRAPEDGDTDGALTSALIGLSLSRTGGAVGQLGQAFGIQDLALESAGTGEESQVVVSGYLFEDLRVSYGVGIFSPIAELTLRYTLWRNLYLQAVSGVAQGVDLIYSFSLGKAQQSP</sequence>